<name>A0A4Q9KNF3_PROTD</name>
<dbReference type="Gene3D" id="1.10.3820.10">
    <property type="entry name" value="Di-heme elbow motif domain"/>
    <property type="match status" value="1"/>
</dbReference>
<reference evidence="13 14" key="1">
    <citation type="submission" date="2019-01" db="EMBL/GenBank/DDBJ databases">
        <title>Lactibacter flavus gen. nov., sp. nov., a novel bacterium of the family Propionibacteriaceae isolated from raw milk and dairy products.</title>
        <authorList>
            <person name="Huptas C."/>
            <person name="Wenning M."/>
            <person name="Breitenwieser F."/>
            <person name="Doll E."/>
            <person name="Von Neubeck M."/>
            <person name="Busse H.-J."/>
            <person name="Scherer S."/>
        </authorList>
    </citation>
    <scope>NUCLEOTIDE SEQUENCE [LARGE SCALE GENOMIC DNA]</scope>
    <source>
        <strain evidence="13 14">DSM 22130</strain>
    </source>
</reference>
<evidence type="ECO:0000256" key="6">
    <source>
        <dbReference type="ARBA" id="ARBA00022692"/>
    </source>
</evidence>
<dbReference type="OrthoDB" id="9782159at2"/>
<dbReference type="PANTHER" id="PTHR30333">
    <property type="entry name" value="CYTOCHROME C-TYPE PROTEIN"/>
    <property type="match status" value="1"/>
</dbReference>
<feature type="domain" description="NapC/NirT cytochrome c N-terminal" evidence="12">
    <location>
        <begin position="8"/>
        <end position="150"/>
    </location>
</feature>
<gene>
    <name evidence="13" type="primary">nrfH</name>
    <name evidence="13" type="ORF">ET996_03130</name>
</gene>
<dbReference type="EMBL" id="SDMR01000002">
    <property type="protein sequence ID" value="TBT96088.1"/>
    <property type="molecule type" value="Genomic_DNA"/>
</dbReference>
<evidence type="ECO:0000256" key="2">
    <source>
        <dbReference type="ARBA" id="ARBA00007395"/>
    </source>
</evidence>
<evidence type="ECO:0000256" key="1">
    <source>
        <dbReference type="ARBA" id="ARBA00004236"/>
    </source>
</evidence>
<dbReference type="Proteomes" id="UP000291933">
    <property type="component" value="Unassembled WGS sequence"/>
</dbReference>
<comment type="similarity">
    <text evidence="2">Belongs to the NapC/NirT/NrfH family.</text>
</comment>
<dbReference type="InterPro" id="IPR017571">
    <property type="entry name" value="NrfH"/>
</dbReference>
<dbReference type="InterPro" id="IPR051174">
    <property type="entry name" value="Cytochrome_c-type_ET"/>
</dbReference>
<evidence type="ECO:0000256" key="5">
    <source>
        <dbReference type="ARBA" id="ARBA00022617"/>
    </source>
</evidence>
<sequence>MRGFLVLIGAGLVGVTVGIMGFTFGYANGFAYFADDPATCKQCHSMNKQYDAWAKGSHKTVACQECHSPEKHSQPVQWLLSEADNGFWHSLKFTTGAYPTNIKIRDHNKELVRENCLNCHGNLVSQIEQPSLHSNAQIDCLRCHNEVGHKR</sequence>
<evidence type="ECO:0000256" key="8">
    <source>
        <dbReference type="ARBA" id="ARBA00022982"/>
    </source>
</evidence>
<dbReference type="EC" id="1.7.2.2" evidence="13"/>
<keyword evidence="8" id="KW-0249">Electron transport</keyword>
<dbReference type="GO" id="GO:0005886">
    <property type="term" value="C:plasma membrane"/>
    <property type="evidence" value="ECO:0007669"/>
    <property type="project" value="UniProtKB-SubCell"/>
</dbReference>
<accession>A0A4Q9KNF3</accession>
<protein>
    <submittedName>
        <fullName evidence="13">Cytochrome c nitrite reductase small subunit</fullName>
        <ecNumber evidence="13">1.7.2.2</ecNumber>
    </submittedName>
</protein>
<keyword evidence="4" id="KW-1003">Cell membrane</keyword>
<dbReference type="AlphaFoldDB" id="A0A4Q9KNF3"/>
<evidence type="ECO:0000256" key="11">
    <source>
        <dbReference type="ARBA" id="ARBA00023136"/>
    </source>
</evidence>
<keyword evidence="5" id="KW-0349">Heme</keyword>
<evidence type="ECO:0000256" key="10">
    <source>
        <dbReference type="ARBA" id="ARBA00023004"/>
    </source>
</evidence>
<keyword evidence="3" id="KW-0813">Transport</keyword>
<evidence type="ECO:0000256" key="3">
    <source>
        <dbReference type="ARBA" id="ARBA00022448"/>
    </source>
</evidence>
<dbReference type="Pfam" id="PF03264">
    <property type="entry name" value="Cytochrom_NNT"/>
    <property type="match status" value="1"/>
</dbReference>
<dbReference type="GO" id="GO:0009061">
    <property type="term" value="P:anaerobic respiration"/>
    <property type="evidence" value="ECO:0007669"/>
    <property type="project" value="TreeGrafter"/>
</dbReference>
<dbReference type="NCBIfam" id="TIGR03153">
    <property type="entry name" value="cytochr_NrfH"/>
    <property type="match status" value="1"/>
</dbReference>
<evidence type="ECO:0000256" key="9">
    <source>
        <dbReference type="ARBA" id="ARBA00022989"/>
    </source>
</evidence>
<dbReference type="SUPFAM" id="SSF48695">
    <property type="entry name" value="Multiheme cytochromes"/>
    <property type="match status" value="1"/>
</dbReference>
<comment type="subcellular location">
    <subcellularLocation>
        <location evidence="1">Cell membrane</location>
    </subcellularLocation>
</comment>
<keyword evidence="9" id="KW-1133">Transmembrane helix</keyword>
<dbReference type="InterPro" id="IPR005126">
    <property type="entry name" value="NapC/NirT_cyt_c_N"/>
</dbReference>
<dbReference type="GO" id="GO:0046872">
    <property type="term" value="F:metal ion binding"/>
    <property type="evidence" value="ECO:0007669"/>
    <property type="project" value="UniProtKB-KW"/>
</dbReference>
<evidence type="ECO:0000313" key="13">
    <source>
        <dbReference type="EMBL" id="TBT96088.1"/>
    </source>
</evidence>
<organism evidence="13 14">
    <name type="scientific">Propioniciclava tarda</name>
    <dbReference type="NCBI Taxonomy" id="433330"/>
    <lineage>
        <taxon>Bacteria</taxon>
        <taxon>Bacillati</taxon>
        <taxon>Actinomycetota</taxon>
        <taxon>Actinomycetes</taxon>
        <taxon>Propionibacteriales</taxon>
        <taxon>Propionibacteriaceae</taxon>
        <taxon>Propioniciclava</taxon>
    </lineage>
</organism>
<comment type="caution">
    <text evidence="13">The sequence shown here is derived from an EMBL/GenBank/DDBJ whole genome shotgun (WGS) entry which is preliminary data.</text>
</comment>
<dbReference type="GO" id="GO:0042279">
    <property type="term" value="F:nitrite reductase (cytochrome, ammonia-forming) activity"/>
    <property type="evidence" value="ECO:0007669"/>
    <property type="project" value="UniProtKB-EC"/>
</dbReference>
<keyword evidence="10" id="KW-0408">Iron</keyword>
<keyword evidence="14" id="KW-1185">Reference proteome</keyword>
<keyword evidence="7" id="KW-0479">Metal-binding</keyword>
<keyword evidence="11" id="KW-0472">Membrane</keyword>
<evidence type="ECO:0000256" key="4">
    <source>
        <dbReference type="ARBA" id="ARBA00022475"/>
    </source>
</evidence>
<dbReference type="InterPro" id="IPR038266">
    <property type="entry name" value="NapC/NirT_cytc_sf"/>
</dbReference>
<evidence type="ECO:0000256" key="7">
    <source>
        <dbReference type="ARBA" id="ARBA00022723"/>
    </source>
</evidence>
<dbReference type="GO" id="GO:0022900">
    <property type="term" value="P:electron transport chain"/>
    <property type="evidence" value="ECO:0007669"/>
    <property type="project" value="InterPro"/>
</dbReference>
<proteinExistence type="inferred from homology"/>
<keyword evidence="13" id="KW-0560">Oxidoreductase</keyword>
<evidence type="ECO:0000259" key="12">
    <source>
        <dbReference type="Pfam" id="PF03264"/>
    </source>
</evidence>
<dbReference type="InterPro" id="IPR036280">
    <property type="entry name" value="Multihaem_cyt_sf"/>
</dbReference>
<evidence type="ECO:0000313" key="14">
    <source>
        <dbReference type="Proteomes" id="UP000291933"/>
    </source>
</evidence>
<dbReference type="PANTHER" id="PTHR30333:SF1">
    <property type="entry name" value="CYTOCHROME C-TYPE PROTEIN NAPC"/>
    <property type="match status" value="1"/>
</dbReference>
<dbReference type="GO" id="GO:0009055">
    <property type="term" value="F:electron transfer activity"/>
    <property type="evidence" value="ECO:0007669"/>
    <property type="project" value="TreeGrafter"/>
</dbReference>
<keyword evidence="6" id="KW-0812">Transmembrane</keyword>